<feature type="transmembrane region" description="Helical" evidence="10">
    <location>
        <begin position="164"/>
        <end position="183"/>
    </location>
</feature>
<keyword evidence="4" id="KW-0479">Metal-binding</keyword>
<keyword evidence="5 9" id="KW-0863">Zinc-finger</keyword>
<keyword evidence="10" id="KW-0472">Membrane</keyword>
<evidence type="ECO:0000259" key="11">
    <source>
        <dbReference type="PROSITE" id="PS50089"/>
    </source>
</evidence>
<name>A0A8C5IZB5_JUNHY</name>
<keyword evidence="3" id="KW-0808">Transferase</keyword>
<dbReference type="SMART" id="SM00184">
    <property type="entry name" value="RING"/>
    <property type="match status" value="1"/>
</dbReference>
<sequence length="196" mass="21628">MAKASDRVTECSSRDTGPEQLLSPALLQHANMAMETEWNCPICRDIPGELASVTPCVHLFCLGCIVRWAKAKPSCPLCRQAINSIIFSVRSEEDFLEIVLPSPSGPPAAHPQDEQGAAQPMPRVYVAGYPTEVWAGFFQDCPEILKPLLPWLNQELKGNQVMPIPAFVILSVLFGFTIVGPWLNLYDSWAPTSDVY</sequence>
<reference evidence="12" key="1">
    <citation type="submission" date="2025-08" db="UniProtKB">
        <authorList>
            <consortium name="Ensembl"/>
        </authorList>
    </citation>
    <scope>IDENTIFICATION</scope>
</reference>
<dbReference type="GO" id="GO:0061630">
    <property type="term" value="F:ubiquitin protein ligase activity"/>
    <property type="evidence" value="ECO:0007669"/>
    <property type="project" value="UniProtKB-EC"/>
</dbReference>
<evidence type="ECO:0000256" key="4">
    <source>
        <dbReference type="ARBA" id="ARBA00022723"/>
    </source>
</evidence>
<dbReference type="Proteomes" id="UP000694408">
    <property type="component" value="Unplaced"/>
</dbReference>
<evidence type="ECO:0000256" key="5">
    <source>
        <dbReference type="ARBA" id="ARBA00022771"/>
    </source>
</evidence>
<feature type="domain" description="RING-type" evidence="11">
    <location>
        <begin position="40"/>
        <end position="79"/>
    </location>
</feature>
<keyword evidence="7" id="KW-0805">Transcription regulation</keyword>
<organism evidence="12 13">
    <name type="scientific">Junco hyemalis</name>
    <name type="common">Dark-eyed junco</name>
    <dbReference type="NCBI Taxonomy" id="40217"/>
    <lineage>
        <taxon>Eukaryota</taxon>
        <taxon>Metazoa</taxon>
        <taxon>Chordata</taxon>
        <taxon>Craniata</taxon>
        <taxon>Vertebrata</taxon>
        <taxon>Euteleostomi</taxon>
        <taxon>Archelosauria</taxon>
        <taxon>Archosauria</taxon>
        <taxon>Dinosauria</taxon>
        <taxon>Saurischia</taxon>
        <taxon>Theropoda</taxon>
        <taxon>Coelurosauria</taxon>
        <taxon>Aves</taxon>
        <taxon>Neognathae</taxon>
        <taxon>Neoaves</taxon>
        <taxon>Telluraves</taxon>
        <taxon>Australaves</taxon>
        <taxon>Passeriformes</taxon>
        <taxon>Passerellidae</taxon>
        <taxon>Junco</taxon>
    </lineage>
</organism>
<dbReference type="PANTHER" id="PTHR46077:SF1">
    <property type="entry name" value="TOP1 BINDING ARGININE_SERINE RICH PROTEIN, E3 UBIQUITIN LIGASE"/>
    <property type="match status" value="1"/>
</dbReference>
<evidence type="ECO:0000256" key="3">
    <source>
        <dbReference type="ARBA" id="ARBA00022679"/>
    </source>
</evidence>
<keyword evidence="6" id="KW-0862">Zinc</keyword>
<keyword evidence="10" id="KW-1133">Transmembrane helix</keyword>
<evidence type="ECO:0000256" key="7">
    <source>
        <dbReference type="ARBA" id="ARBA00023015"/>
    </source>
</evidence>
<keyword evidence="13" id="KW-1185">Reference proteome</keyword>
<dbReference type="SUPFAM" id="SSF57850">
    <property type="entry name" value="RING/U-box"/>
    <property type="match status" value="1"/>
</dbReference>
<protein>
    <recommendedName>
        <fullName evidence="2">RING-type E3 ubiquitin transferase</fullName>
        <ecNumber evidence="2">2.3.2.27</ecNumber>
    </recommendedName>
</protein>
<evidence type="ECO:0000256" key="6">
    <source>
        <dbReference type="ARBA" id="ARBA00022833"/>
    </source>
</evidence>
<comment type="catalytic activity">
    <reaction evidence="1">
        <text>S-ubiquitinyl-[E2 ubiquitin-conjugating enzyme]-L-cysteine + [acceptor protein]-L-lysine = [E2 ubiquitin-conjugating enzyme]-L-cysteine + N(6)-ubiquitinyl-[acceptor protein]-L-lysine.</text>
        <dbReference type="EC" id="2.3.2.27"/>
    </reaction>
</comment>
<dbReference type="GO" id="GO:0008270">
    <property type="term" value="F:zinc ion binding"/>
    <property type="evidence" value="ECO:0007669"/>
    <property type="project" value="UniProtKB-KW"/>
</dbReference>
<evidence type="ECO:0000313" key="12">
    <source>
        <dbReference type="Ensembl" id="ENSJHYP00000010475.1"/>
    </source>
</evidence>
<dbReference type="GO" id="GO:0000209">
    <property type="term" value="P:protein polyubiquitination"/>
    <property type="evidence" value="ECO:0007669"/>
    <property type="project" value="TreeGrafter"/>
</dbReference>
<dbReference type="Pfam" id="PF13639">
    <property type="entry name" value="zf-RING_2"/>
    <property type="match status" value="1"/>
</dbReference>
<evidence type="ECO:0000256" key="9">
    <source>
        <dbReference type="PROSITE-ProRule" id="PRU00175"/>
    </source>
</evidence>
<keyword evidence="8" id="KW-0804">Transcription</keyword>
<dbReference type="OMA" id="HANMAME"/>
<keyword evidence="10" id="KW-0812">Transmembrane</keyword>
<dbReference type="Ensembl" id="ENSJHYT00000012659.1">
    <property type="protein sequence ID" value="ENSJHYP00000010475.1"/>
    <property type="gene ID" value="ENSJHYG00000008222.1"/>
</dbReference>
<dbReference type="Gene3D" id="3.30.40.10">
    <property type="entry name" value="Zinc/RING finger domain, C3HC4 (zinc finger)"/>
    <property type="match status" value="1"/>
</dbReference>
<dbReference type="EC" id="2.3.2.27" evidence="2"/>
<dbReference type="PROSITE" id="PS00518">
    <property type="entry name" value="ZF_RING_1"/>
    <property type="match status" value="1"/>
</dbReference>
<dbReference type="PANTHER" id="PTHR46077">
    <property type="entry name" value="E3 UBIQUITIN-PROTEIN LIGASE TOPORS"/>
    <property type="match status" value="1"/>
</dbReference>
<dbReference type="InterPro" id="IPR013083">
    <property type="entry name" value="Znf_RING/FYVE/PHD"/>
</dbReference>
<evidence type="ECO:0000313" key="13">
    <source>
        <dbReference type="Proteomes" id="UP000694408"/>
    </source>
</evidence>
<evidence type="ECO:0000256" key="1">
    <source>
        <dbReference type="ARBA" id="ARBA00000900"/>
    </source>
</evidence>
<dbReference type="GO" id="GO:0006513">
    <property type="term" value="P:protein monoubiquitination"/>
    <property type="evidence" value="ECO:0007669"/>
    <property type="project" value="TreeGrafter"/>
</dbReference>
<accession>A0A8C5IZB5</accession>
<dbReference type="PROSITE" id="PS50089">
    <property type="entry name" value="ZF_RING_2"/>
    <property type="match status" value="1"/>
</dbReference>
<dbReference type="InterPro" id="IPR017907">
    <property type="entry name" value="Znf_RING_CS"/>
</dbReference>
<reference evidence="12" key="2">
    <citation type="submission" date="2025-09" db="UniProtKB">
        <authorList>
            <consortium name="Ensembl"/>
        </authorList>
    </citation>
    <scope>IDENTIFICATION</scope>
</reference>
<proteinExistence type="predicted"/>
<evidence type="ECO:0000256" key="8">
    <source>
        <dbReference type="ARBA" id="ARBA00023163"/>
    </source>
</evidence>
<evidence type="ECO:0000256" key="2">
    <source>
        <dbReference type="ARBA" id="ARBA00012483"/>
    </source>
</evidence>
<evidence type="ECO:0000256" key="10">
    <source>
        <dbReference type="SAM" id="Phobius"/>
    </source>
</evidence>
<dbReference type="InterPro" id="IPR001841">
    <property type="entry name" value="Znf_RING"/>
</dbReference>
<dbReference type="AlphaFoldDB" id="A0A8C5IZB5"/>